<sequence length="74" mass="7475">MPWPPVVLVVVLVLVLVLVPVLAGGVPVLVVLVVLVVLIVLIVLAVFGACARARVIGAPAAAPPRPPAHRVPAA</sequence>
<feature type="transmembrane region" description="Helical" evidence="1">
    <location>
        <begin position="33"/>
        <end position="51"/>
    </location>
</feature>
<keyword evidence="1" id="KW-0812">Transmembrane</keyword>
<evidence type="ECO:0000313" key="3">
    <source>
        <dbReference type="Proteomes" id="UP001596956"/>
    </source>
</evidence>
<proteinExistence type="predicted"/>
<keyword evidence="1" id="KW-1133">Transmembrane helix</keyword>
<dbReference type="Proteomes" id="UP001596956">
    <property type="component" value="Unassembled WGS sequence"/>
</dbReference>
<reference evidence="3" key="1">
    <citation type="journal article" date="2019" name="Int. J. Syst. Evol. Microbiol.">
        <title>The Global Catalogue of Microorganisms (GCM) 10K type strain sequencing project: providing services to taxonomists for standard genome sequencing and annotation.</title>
        <authorList>
            <consortium name="The Broad Institute Genomics Platform"/>
            <consortium name="The Broad Institute Genome Sequencing Center for Infectious Disease"/>
            <person name="Wu L."/>
            <person name="Ma J."/>
        </authorList>
    </citation>
    <scope>NUCLEOTIDE SEQUENCE [LARGE SCALE GENOMIC DNA]</scope>
    <source>
        <strain evidence="3">CCUG 63369</strain>
    </source>
</reference>
<name>A0ABW3BG89_9ACTN</name>
<evidence type="ECO:0000256" key="1">
    <source>
        <dbReference type="SAM" id="Phobius"/>
    </source>
</evidence>
<keyword evidence="1" id="KW-0472">Membrane</keyword>
<evidence type="ECO:0000313" key="2">
    <source>
        <dbReference type="EMBL" id="MFD0802368.1"/>
    </source>
</evidence>
<organism evidence="2 3">
    <name type="scientific">Streptomonospora algeriensis</name>
    <dbReference type="NCBI Taxonomy" id="995084"/>
    <lineage>
        <taxon>Bacteria</taxon>
        <taxon>Bacillati</taxon>
        <taxon>Actinomycetota</taxon>
        <taxon>Actinomycetes</taxon>
        <taxon>Streptosporangiales</taxon>
        <taxon>Nocardiopsidaceae</taxon>
        <taxon>Streptomonospora</taxon>
    </lineage>
</organism>
<accession>A0ABW3BG89</accession>
<protein>
    <submittedName>
        <fullName evidence="2">Uncharacterized protein</fullName>
    </submittedName>
</protein>
<feature type="non-terminal residue" evidence="2">
    <location>
        <position position="74"/>
    </location>
</feature>
<comment type="caution">
    <text evidence="2">The sequence shown here is derived from an EMBL/GenBank/DDBJ whole genome shotgun (WGS) entry which is preliminary data.</text>
</comment>
<dbReference type="EMBL" id="JBHTHR010000452">
    <property type="protein sequence ID" value="MFD0802368.1"/>
    <property type="molecule type" value="Genomic_DNA"/>
</dbReference>
<gene>
    <name evidence="2" type="ORF">ACFQZU_13735</name>
</gene>
<keyword evidence="3" id="KW-1185">Reference proteome</keyword>